<dbReference type="EMBL" id="CP120863">
    <property type="protein sequence ID" value="WFE88477.1"/>
    <property type="molecule type" value="Genomic_DNA"/>
</dbReference>
<evidence type="ECO:0000313" key="8">
    <source>
        <dbReference type="Proteomes" id="UP001209803"/>
    </source>
</evidence>
<dbReference type="PANTHER" id="PTHR43500">
    <property type="entry name" value="CYSTATHIONINE BETA-LYASE-RELATED"/>
    <property type="match status" value="1"/>
</dbReference>
<accession>A0ABY8EZ95</accession>
<evidence type="ECO:0000256" key="3">
    <source>
        <dbReference type="ARBA" id="ARBA00022898"/>
    </source>
</evidence>
<keyword evidence="3 6" id="KW-0663">Pyridoxal phosphate</keyword>
<dbReference type="SUPFAM" id="SSF53383">
    <property type="entry name" value="PLP-dependent transferases"/>
    <property type="match status" value="1"/>
</dbReference>
<keyword evidence="7" id="KW-0808">Transferase</keyword>
<comment type="similarity">
    <text evidence="2 6">Belongs to the trans-sulfuration enzymes family.</text>
</comment>
<dbReference type="InterPro" id="IPR006233">
    <property type="entry name" value="Cys_b_lyase_bac"/>
</dbReference>
<dbReference type="PANTHER" id="PTHR43500:SF1">
    <property type="entry name" value="CYSTATHIONINE BETA-LYASE-RELATED"/>
    <property type="match status" value="1"/>
</dbReference>
<dbReference type="InterPro" id="IPR015422">
    <property type="entry name" value="PyrdxlP-dep_Trfase_small"/>
</dbReference>
<dbReference type="Proteomes" id="UP001209803">
    <property type="component" value="Chromosome"/>
</dbReference>
<evidence type="ECO:0000256" key="2">
    <source>
        <dbReference type="ARBA" id="ARBA00009077"/>
    </source>
</evidence>
<dbReference type="Pfam" id="PF01053">
    <property type="entry name" value="Cys_Met_Meta_PP"/>
    <property type="match status" value="1"/>
</dbReference>
<proteinExistence type="inferred from homology"/>
<reference evidence="7 8" key="1">
    <citation type="submission" date="2023-03" db="EMBL/GenBank/DDBJ databases">
        <title>Roseibium porphyridii sp. nov. and Roseibium rhodosorbium sp. nov. isolated from marine algae, Porphyridium cruentum and Rhodosorus marinus, respectively.</title>
        <authorList>
            <person name="Lee M.W."/>
            <person name="Choi B.J."/>
            <person name="Lee J.K."/>
            <person name="Choi D.G."/>
            <person name="Baek J.H."/>
            <person name="Bayburt H."/>
            <person name="Kim J.M."/>
            <person name="Han D.M."/>
            <person name="Kim K.H."/>
            <person name="Jeon C.O."/>
        </authorList>
    </citation>
    <scope>NUCLEOTIDE SEQUENCE [LARGE SCALE GENOMIC DNA]</scope>
    <source>
        <strain evidence="7 8">KMA01</strain>
    </source>
</reference>
<dbReference type="InterPro" id="IPR015424">
    <property type="entry name" value="PyrdxlP-dep_Trfase"/>
</dbReference>
<sequence>MRDATSCTIHPAVDLSEFSSLTVPTYRASTIVFEDARSYATRTQRDLDSYFYGLHGTPTTRTLEAQITKLENGLRSVIVPSGQAGATIVFLSVLHPGDTVLVPDNVYPPVLDFCVNYLEPRGIHHKIYRPDGEGIEDLIDPSVKLIWAETPGSTTMELQDLRMIAALGKRHGILTGADNTWATPLQLKPLDLGIDFSMQALSKYVGGHSDLLLGSICVNDLELRKKLRDTMRMLGIGVSPDEVSLALRGIETMAVRLAHVGKVALNLAEELASRLEAGSVLHPALPGFPQHSLWKRDFSGASGVFSVVLSERQERRLDEGLDQLKVMAIGASWGGTRSLVAPMSVKDARKFGQAEHQRIFLRINVGLEDQEDLRADLNNLFDILSK</sequence>
<dbReference type="PIRSF" id="PIRSF001434">
    <property type="entry name" value="CGS"/>
    <property type="match status" value="1"/>
</dbReference>
<organism evidence="7 8">
    <name type="scientific">Roseibium porphyridii</name>
    <dbReference type="NCBI Taxonomy" id="2866279"/>
    <lineage>
        <taxon>Bacteria</taxon>
        <taxon>Pseudomonadati</taxon>
        <taxon>Pseudomonadota</taxon>
        <taxon>Alphaproteobacteria</taxon>
        <taxon>Hyphomicrobiales</taxon>
        <taxon>Stappiaceae</taxon>
        <taxon>Roseibium</taxon>
    </lineage>
</organism>
<gene>
    <name evidence="7" type="ORF">K1718_20260</name>
</gene>
<dbReference type="Gene3D" id="3.40.640.10">
    <property type="entry name" value="Type I PLP-dependent aspartate aminotransferase-like (Major domain)"/>
    <property type="match status" value="1"/>
</dbReference>
<keyword evidence="4" id="KW-0456">Lyase</keyword>
<evidence type="ECO:0000256" key="4">
    <source>
        <dbReference type="ARBA" id="ARBA00023239"/>
    </source>
</evidence>
<protein>
    <submittedName>
        <fullName evidence="7">PLP-dependent transferase</fullName>
    </submittedName>
</protein>
<comment type="catalytic activity">
    <reaction evidence="5">
        <text>L,L-cystathionine + H2O = L-homocysteine + pyruvate + NH4(+)</text>
        <dbReference type="Rhea" id="RHEA:13965"/>
        <dbReference type="ChEBI" id="CHEBI:15361"/>
        <dbReference type="ChEBI" id="CHEBI:15377"/>
        <dbReference type="ChEBI" id="CHEBI:28938"/>
        <dbReference type="ChEBI" id="CHEBI:58161"/>
        <dbReference type="ChEBI" id="CHEBI:58199"/>
    </reaction>
</comment>
<dbReference type="RefSeq" id="WP_265681049.1">
    <property type="nucleotide sequence ID" value="NZ_CP120863.1"/>
</dbReference>
<comment type="cofactor">
    <cofactor evidence="1 6">
        <name>pyridoxal 5'-phosphate</name>
        <dbReference type="ChEBI" id="CHEBI:597326"/>
    </cofactor>
</comment>
<evidence type="ECO:0000256" key="6">
    <source>
        <dbReference type="RuleBase" id="RU362118"/>
    </source>
</evidence>
<evidence type="ECO:0000256" key="1">
    <source>
        <dbReference type="ARBA" id="ARBA00001933"/>
    </source>
</evidence>
<dbReference type="GO" id="GO:0016740">
    <property type="term" value="F:transferase activity"/>
    <property type="evidence" value="ECO:0007669"/>
    <property type="project" value="UniProtKB-KW"/>
</dbReference>
<dbReference type="InterPro" id="IPR000277">
    <property type="entry name" value="Cys/Met-Metab_PyrdxlP-dep_enz"/>
</dbReference>
<dbReference type="InterPro" id="IPR015421">
    <property type="entry name" value="PyrdxlP-dep_Trfase_major"/>
</dbReference>
<evidence type="ECO:0000313" key="7">
    <source>
        <dbReference type="EMBL" id="WFE88477.1"/>
    </source>
</evidence>
<name>A0ABY8EZ95_9HYPH</name>
<dbReference type="Gene3D" id="3.90.1150.10">
    <property type="entry name" value="Aspartate Aminotransferase, domain 1"/>
    <property type="match status" value="1"/>
</dbReference>
<evidence type="ECO:0000256" key="5">
    <source>
        <dbReference type="ARBA" id="ARBA00047517"/>
    </source>
</evidence>
<keyword evidence="8" id="KW-1185">Reference proteome</keyword>